<keyword evidence="1" id="KW-0175">Coiled coil</keyword>
<sequence>MDSDKVIYEKLIEWAETKGVKLNGVMPWALDGRGIGVVAVKNIKEGDQILLVPNSALRSLDTARPEIKQNIPKDASVQAILALELALDKPNTGYDAWVAVTPSRESIMTLLPMVWDHRLHQYLPKPALALLRKQQAKFNRDWAAVQQMPAFAGEEATITRSEFMYYWLLINTRTFYHETPQTALLPSGDKMVLQPVADLFNHGSKGCDVKFTSAGCTITADRAYEVGDEIQICYGRHHNDFLLVEYGFILGGINTWDEACIDDAILPSLNREQRSILEERDFLGNYVLDANEVCYRTQVALRLLCLSSYEEWNRLVTDGEDGGEALQKEVDGRLVDMLERYELVVERKIREVEALEEVGQACQREILVTRWRQILKLVEDTIDRLYV</sequence>
<evidence type="ECO:0000259" key="2">
    <source>
        <dbReference type="Pfam" id="PF00856"/>
    </source>
</evidence>
<dbReference type="InterPro" id="IPR050600">
    <property type="entry name" value="SETD3_SETD6_MTase"/>
</dbReference>
<dbReference type="GO" id="GO:0016279">
    <property type="term" value="F:protein-lysine N-methyltransferase activity"/>
    <property type="evidence" value="ECO:0007669"/>
    <property type="project" value="TreeGrafter"/>
</dbReference>
<feature type="coiled-coil region" evidence="1">
    <location>
        <begin position="338"/>
        <end position="365"/>
    </location>
</feature>
<evidence type="ECO:0000313" key="3">
    <source>
        <dbReference type="EMBL" id="KAK4145686.1"/>
    </source>
</evidence>
<evidence type="ECO:0000256" key="1">
    <source>
        <dbReference type="SAM" id="Coils"/>
    </source>
</evidence>
<evidence type="ECO:0000313" key="4">
    <source>
        <dbReference type="Proteomes" id="UP001302676"/>
    </source>
</evidence>
<dbReference type="AlphaFoldDB" id="A0AAN6ZQQ3"/>
<dbReference type="SUPFAM" id="SSF82199">
    <property type="entry name" value="SET domain"/>
    <property type="match status" value="1"/>
</dbReference>
<accession>A0AAN6ZQQ3</accession>
<dbReference type="Gene3D" id="3.90.1410.10">
    <property type="entry name" value="set domain protein methyltransferase, domain 1"/>
    <property type="match status" value="1"/>
</dbReference>
<keyword evidence="4" id="KW-1185">Reference proteome</keyword>
<dbReference type="GeneID" id="87813170"/>
<dbReference type="InterPro" id="IPR046341">
    <property type="entry name" value="SET_dom_sf"/>
</dbReference>
<gene>
    <name evidence="3" type="ORF">C8A04DRAFT_10373</name>
</gene>
<protein>
    <submittedName>
        <fullName evidence="3">Ribosomal lysine N-methyltransferase set11</fullName>
    </submittedName>
</protein>
<dbReference type="PANTHER" id="PTHR13271:SF137">
    <property type="entry name" value="SET DOMAIN-CONTAINING PROTEIN"/>
    <property type="match status" value="1"/>
</dbReference>
<dbReference type="Pfam" id="PF00856">
    <property type="entry name" value="SET"/>
    <property type="match status" value="1"/>
</dbReference>
<dbReference type="InterPro" id="IPR001214">
    <property type="entry name" value="SET_dom"/>
</dbReference>
<proteinExistence type="predicted"/>
<feature type="domain" description="SET" evidence="2">
    <location>
        <begin position="34"/>
        <end position="235"/>
    </location>
</feature>
<reference evidence="3" key="1">
    <citation type="journal article" date="2023" name="Mol. Phylogenet. Evol.">
        <title>Genome-scale phylogeny and comparative genomics of the fungal order Sordariales.</title>
        <authorList>
            <person name="Hensen N."/>
            <person name="Bonometti L."/>
            <person name="Westerberg I."/>
            <person name="Brannstrom I.O."/>
            <person name="Guillou S."/>
            <person name="Cros-Aarteil S."/>
            <person name="Calhoun S."/>
            <person name="Haridas S."/>
            <person name="Kuo A."/>
            <person name="Mondo S."/>
            <person name="Pangilinan J."/>
            <person name="Riley R."/>
            <person name="LaButti K."/>
            <person name="Andreopoulos B."/>
            <person name="Lipzen A."/>
            <person name="Chen C."/>
            <person name="Yan M."/>
            <person name="Daum C."/>
            <person name="Ng V."/>
            <person name="Clum A."/>
            <person name="Steindorff A."/>
            <person name="Ohm R.A."/>
            <person name="Martin F."/>
            <person name="Silar P."/>
            <person name="Natvig D.O."/>
            <person name="Lalanne C."/>
            <person name="Gautier V."/>
            <person name="Ament-Velasquez S.L."/>
            <person name="Kruys A."/>
            <person name="Hutchinson M.I."/>
            <person name="Powell A.J."/>
            <person name="Barry K."/>
            <person name="Miller A.N."/>
            <person name="Grigoriev I.V."/>
            <person name="Debuchy R."/>
            <person name="Gladieux P."/>
            <person name="Hiltunen Thoren M."/>
            <person name="Johannesson H."/>
        </authorList>
    </citation>
    <scope>NUCLEOTIDE SEQUENCE</scope>
    <source>
        <strain evidence="3">CBS 141.50</strain>
    </source>
</reference>
<name>A0AAN6ZQQ3_9PEZI</name>
<organism evidence="3 4">
    <name type="scientific">Dichotomopilus funicola</name>
    <dbReference type="NCBI Taxonomy" id="1934379"/>
    <lineage>
        <taxon>Eukaryota</taxon>
        <taxon>Fungi</taxon>
        <taxon>Dikarya</taxon>
        <taxon>Ascomycota</taxon>
        <taxon>Pezizomycotina</taxon>
        <taxon>Sordariomycetes</taxon>
        <taxon>Sordariomycetidae</taxon>
        <taxon>Sordariales</taxon>
        <taxon>Chaetomiaceae</taxon>
        <taxon>Dichotomopilus</taxon>
    </lineage>
</organism>
<dbReference type="Proteomes" id="UP001302676">
    <property type="component" value="Unassembled WGS sequence"/>
</dbReference>
<comment type="caution">
    <text evidence="3">The sequence shown here is derived from an EMBL/GenBank/DDBJ whole genome shotgun (WGS) entry which is preliminary data.</text>
</comment>
<dbReference type="RefSeq" id="XP_062639057.1">
    <property type="nucleotide sequence ID" value="XM_062776557.1"/>
</dbReference>
<dbReference type="EMBL" id="MU853566">
    <property type="protein sequence ID" value="KAK4145686.1"/>
    <property type="molecule type" value="Genomic_DNA"/>
</dbReference>
<reference evidence="3" key="2">
    <citation type="submission" date="2023-05" db="EMBL/GenBank/DDBJ databases">
        <authorList>
            <consortium name="Lawrence Berkeley National Laboratory"/>
            <person name="Steindorff A."/>
            <person name="Hensen N."/>
            <person name="Bonometti L."/>
            <person name="Westerberg I."/>
            <person name="Brannstrom I.O."/>
            <person name="Guillou S."/>
            <person name="Cros-Aarteil S."/>
            <person name="Calhoun S."/>
            <person name="Haridas S."/>
            <person name="Kuo A."/>
            <person name="Mondo S."/>
            <person name="Pangilinan J."/>
            <person name="Riley R."/>
            <person name="Labutti K."/>
            <person name="Andreopoulos B."/>
            <person name="Lipzen A."/>
            <person name="Chen C."/>
            <person name="Yanf M."/>
            <person name="Daum C."/>
            <person name="Ng V."/>
            <person name="Clum A."/>
            <person name="Ohm R."/>
            <person name="Martin F."/>
            <person name="Silar P."/>
            <person name="Natvig D."/>
            <person name="Lalanne C."/>
            <person name="Gautier V."/>
            <person name="Ament-Velasquez S.L."/>
            <person name="Kruys A."/>
            <person name="Hutchinson M.I."/>
            <person name="Powell A.J."/>
            <person name="Barry K."/>
            <person name="Miller A.N."/>
            <person name="Grigoriev I.V."/>
            <person name="Debuchy R."/>
            <person name="Gladieux P."/>
            <person name="Thoren M.H."/>
            <person name="Johannesson H."/>
        </authorList>
    </citation>
    <scope>NUCLEOTIDE SEQUENCE</scope>
    <source>
        <strain evidence="3">CBS 141.50</strain>
    </source>
</reference>
<dbReference type="PANTHER" id="PTHR13271">
    <property type="entry name" value="UNCHARACTERIZED PUTATIVE METHYLTRANSFERASE"/>
    <property type="match status" value="1"/>
</dbReference>